<name>A0A7T1NXK6_9CAUD</name>
<organism evidence="2 3">
    <name type="scientific">Gordonia phage Lilbeanie</name>
    <dbReference type="NCBI Taxonomy" id="2794947"/>
    <lineage>
        <taxon>Viruses</taxon>
        <taxon>Duplodnaviria</taxon>
        <taxon>Heunggongvirae</taxon>
        <taxon>Uroviricota</taxon>
        <taxon>Caudoviricetes</taxon>
        <taxon>Stackebrandtviridae</taxon>
        <taxon>Lilbeanievirus</taxon>
        <taxon>Lilbeanievirus lilbeanie</taxon>
    </lineage>
</organism>
<dbReference type="RefSeq" id="YP_010002608.1">
    <property type="nucleotide sequence ID" value="NC_053246.1"/>
</dbReference>
<dbReference type="KEGG" id="vg:63027159"/>
<dbReference type="Proteomes" id="UP000594820">
    <property type="component" value="Segment"/>
</dbReference>
<dbReference type="GeneID" id="63027159"/>
<dbReference type="InterPro" id="IPR056911">
    <property type="entry name" value="Phage_Znf_bind_put"/>
</dbReference>
<gene>
    <name evidence="2" type="primary">47</name>
    <name evidence="2" type="ORF">SEA_LILBEANIE_47</name>
</gene>
<reference evidence="2 3" key="1">
    <citation type="submission" date="2020-12" db="EMBL/GenBank/DDBJ databases">
        <authorList>
            <person name="Mahalingham V.A."/>
            <person name="Abad L.A."/>
            <person name="Dennis E.A."/>
            <person name="Alston T.C."/>
            <person name="Buckley J.R."/>
            <person name="Cao N.T."/>
            <person name="Cole K.B."/>
            <person name="Davis H.C."/>
            <person name="Fisher D.E."/>
            <person name="Jennings A.R."/>
            <person name="Litwin A.R."/>
            <person name="McCartney J.B."/>
            <person name="Mitchell K.E."/>
            <person name="Nasser J.B."/>
            <person name="Paudel P."/>
            <person name="Richoux S.A."/>
            <person name="Sisung K.L."/>
            <person name="Smith M.L."/>
            <person name="Sonnier C.R."/>
            <person name="Underwood K.G."/>
            <person name="Hunter C.W."/>
            <person name="Gottschalck B.A."/>
            <person name="Wiggina Z.F."/>
            <person name="Spears T.J."/>
            <person name="Hancock A.M."/>
            <person name="Gissendanner C.R."/>
            <person name="Findley A.M."/>
            <person name="Garlena R.A."/>
            <person name="Russell D.A."/>
            <person name="Jacobs-Sera D."/>
            <person name="Hatfull G.F."/>
        </authorList>
    </citation>
    <scope>NUCLEOTIDE SEQUENCE [LARGE SCALE GENOMIC DNA]</scope>
</reference>
<evidence type="ECO:0000313" key="3">
    <source>
        <dbReference type="Proteomes" id="UP000594820"/>
    </source>
</evidence>
<evidence type="ECO:0000259" key="1">
    <source>
        <dbReference type="Pfam" id="PF24623"/>
    </source>
</evidence>
<protein>
    <recommendedName>
        <fullName evidence="1">DNA-binding phage zinc finger domain-containing protein</fullName>
    </recommendedName>
</protein>
<dbReference type="EMBL" id="MW314850">
    <property type="protein sequence ID" value="QPO17125.1"/>
    <property type="molecule type" value="Genomic_DNA"/>
</dbReference>
<evidence type="ECO:0000313" key="2">
    <source>
        <dbReference type="EMBL" id="QPO17125.1"/>
    </source>
</evidence>
<dbReference type="Pfam" id="PF24623">
    <property type="entry name" value="Phage_zn_bind_8"/>
    <property type="match status" value="1"/>
</dbReference>
<accession>A0A7T1NXK6</accession>
<feature type="domain" description="DNA-binding phage zinc finger" evidence="1">
    <location>
        <begin position="3"/>
        <end position="50"/>
    </location>
</feature>
<sequence length="55" mass="5926">MTAPRDPLGPLAVECPACFSPVGSCCTEPTENSRRQVLWSHVAREARAQEAGRDA</sequence>
<proteinExistence type="predicted"/>
<keyword evidence="3" id="KW-1185">Reference proteome</keyword>